<dbReference type="PANTHER" id="PTHR12729">
    <property type="entry name" value="TRNA(HIS) GUANYLYLTRANSFERASE-RELATED"/>
    <property type="match status" value="1"/>
</dbReference>
<dbReference type="GO" id="GO:0005654">
    <property type="term" value="C:nucleoplasm"/>
    <property type="evidence" value="ECO:0007669"/>
    <property type="project" value="UniProtKB-SubCell"/>
</dbReference>
<evidence type="ECO:0000256" key="16">
    <source>
        <dbReference type="ARBA" id="ARBA00023242"/>
    </source>
</evidence>
<keyword evidence="13" id="KW-0238">DNA-binding</keyword>
<keyword evidence="9" id="KW-0479">Metal-binding</keyword>
<feature type="region of interest" description="Disordered" evidence="18">
    <location>
        <begin position="149"/>
        <end position="179"/>
    </location>
</feature>
<evidence type="ECO:0000256" key="9">
    <source>
        <dbReference type="ARBA" id="ARBA00022723"/>
    </source>
</evidence>
<evidence type="ECO:0000256" key="13">
    <source>
        <dbReference type="ARBA" id="ARBA00023125"/>
    </source>
</evidence>
<keyword evidence="15" id="KW-0804">Transcription</keyword>
<comment type="similarity">
    <text evidence="4">Belongs to the tRNA(His) guanylyltransferase family.</text>
</comment>
<evidence type="ECO:0000256" key="5">
    <source>
        <dbReference type="ARBA" id="ARBA00012511"/>
    </source>
</evidence>
<comment type="catalytic activity">
    <reaction evidence="17">
        <text>a 5'-end ribonucleotide-tRNA(His) + GTP + ATP + H2O = a 5'-end phospho-guanosine-ribonucleotide-tRNA(His) + AMP + 2 diphosphate + H(+)</text>
        <dbReference type="Rhea" id="RHEA:54564"/>
        <dbReference type="Rhea" id="RHEA-COMP:14193"/>
        <dbReference type="Rhea" id="RHEA-COMP:14917"/>
        <dbReference type="ChEBI" id="CHEBI:15377"/>
        <dbReference type="ChEBI" id="CHEBI:15378"/>
        <dbReference type="ChEBI" id="CHEBI:30616"/>
        <dbReference type="ChEBI" id="CHEBI:33019"/>
        <dbReference type="ChEBI" id="CHEBI:37565"/>
        <dbReference type="ChEBI" id="CHEBI:138282"/>
        <dbReference type="ChEBI" id="CHEBI:141847"/>
        <dbReference type="ChEBI" id="CHEBI:456215"/>
        <dbReference type="EC" id="2.7.7.79"/>
    </reaction>
</comment>
<keyword evidence="10" id="KW-0547">Nucleotide-binding</keyword>
<comment type="function">
    <text evidence="2">Adds a GMP to the 5'-end of tRNA(His) after transcription and RNase P cleavage.</text>
</comment>
<evidence type="ECO:0000313" key="20">
    <source>
        <dbReference type="EMBL" id="WMV26328.1"/>
    </source>
</evidence>
<accession>A0AAF0QQ43</accession>
<comment type="subcellular location">
    <subcellularLocation>
        <location evidence="3">Nucleus</location>
        <location evidence="3">Nucleoplasm</location>
    </subcellularLocation>
</comment>
<keyword evidence="12" id="KW-0805">Transcription regulation</keyword>
<dbReference type="GO" id="GO:0000287">
    <property type="term" value="F:magnesium ion binding"/>
    <property type="evidence" value="ECO:0007669"/>
    <property type="project" value="InterPro"/>
</dbReference>
<keyword evidence="14" id="KW-0342">GTP-binding</keyword>
<reference evidence="20" key="1">
    <citation type="submission" date="2023-08" db="EMBL/GenBank/DDBJ databases">
        <title>A de novo genome assembly of Solanum verrucosum Schlechtendal, a Mexican diploid species geographically isolated from the other diploid A-genome species in potato relatives.</title>
        <authorList>
            <person name="Hosaka K."/>
        </authorList>
    </citation>
    <scope>NUCLEOTIDE SEQUENCE</scope>
    <source>
        <tissue evidence="20">Young leaves</tissue>
    </source>
</reference>
<evidence type="ECO:0000256" key="7">
    <source>
        <dbReference type="ARBA" id="ARBA00022694"/>
    </source>
</evidence>
<dbReference type="InterPro" id="IPR036879">
    <property type="entry name" value="TF_MADSbox_sf"/>
</dbReference>
<dbReference type="FunFam" id="3.30.70.3000:FF:000002">
    <property type="entry name" value="tRNA(His) guanylyltransferase 1"/>
    <property type="match status" value="1"/>
</dbReference>
<feature type="domain" description="MADS-box" evidence="19">
    <location>
        <begin position="1"/>
        <end position="54"/>
    </location>
</feature>
<dbReference type="EMBL" id="CP133615">
    <property type="protein sequence ID" value="WMV26328.1"/>
    <property type="molecule type" value="Genomic_DNA"/>
</dbReference>
<dbReference type="EC" id="2.7.7.79" evidence="5"/>
<comment type="cofactor">
    <cofactor evidence="1">
        <name>Mg(2+)</name>
        <dbReference type="ChEBI" id="CHEBI:18420"/>
    </cofactor>
</comment>
<evidence type="ECO:0000256" key="4">
    <source>
        <dbReference type="ARBA" id="ARBA00010113"/>
    </source>
</evidence>
<dbReference type="Proteomes" id="UP001234989">
    <property type="component" value="Chromosome 4"/>
</dbReference>
<proteinExistence type="inferred from homology"/>
<keyword evidence="11" id="KW-0460">Magnesium</keyword>
<evidence type="ECO:0000256" key="2">
    <source>
        <dbReference type="ARBA" id="ARBA00002939"/>
    </source>
</evidence>
<keyword evidence="8" id="KW-0548">Nucleotidyltransferase</keyword>
<dbReference type="PANTHER" id="PTHR12729:SF6">
    <property type="entry name" value="TRNA(HIS) GUANYLYLTRANSFERASE-RELATED"/>
    <property type="match status" value="1"/>
</dbReference>
<evidence type="ECO:0000313" key="21">
    <source>
        <dbReference type="Proteomes" id="UP001234989"/>
    </source>
</evidence>
<dbReference type="GO" id="GO:0005525">
    <property type="term" value="F:GTP binding"/>
    <property type="evidence" value="ECO:0007669"/>
    <property type="project" value="UniProtKB-KW"/>
</dbReference>
<evidence type="ECO:0000256" key="11">
    <source>
        <dbReference type="ARBA" id="ARBA00022842"/>
    </source>
</evidence>
<evidence type="ECO:0000256" key="17">
    <source>
        <dbReference type="ARBA" id="ARBA00047281"/>
    </source>
</evidence>
<dbReference type="GO" id="GO:0003677">
    <property type="term" value="F:DNA binding"/>
    <property type="evidence" value="ECO:0007669"/>
    <property type="project" value="UniProtKB-KW"/>
</dbReference>
<dbReference type="InterPro" id="IPR007537">
    <property type="entry name" value="tRNAHis_GuaTrfase_Thg1"/>
</dbReference>
<evidence type="ECO:0000256" key="3">
    <source>
        <dbReference type="ARBA" id="ARBA00004642"/>
    </source>
</evidence>
<evidence type="ECO:0000256" key="1">
    <source>
        <dbReference type="ARBA" id="ARBA00001946"/>
    </source>
</evidence>
<dbReference type="Pfam" id="PF00319">
    <property type="entry name" value="SRF-TF"/>
    <property type="match status" value="1"/>
</dbReference>
<evidence type="ECO:0000259" key="19">
    <source>
        <dbReference type="PROSITE" id="PS50066"/>
    </source>
</evidence>
<keyword evidence="16" id="KW-0539">Nucleus</keyword>
<dbReference type="GO" id="GO:0046983">
    <property type="term" value="F:protein dimerization activity"/>
    <property type="evidence" value="ECO:0007669"/>
    <property type="project" value="InterPro"/>
</dbReference>
<evidence type="ECO:0000256" key="15">
    <source>
        <dbReference type="ARBA" id="ARBA00023163"/>
    </source>
</evidence>
<name>A0AAF0QQ43_SOLVR</name>
<dbReference type="Gene3D" id="3.30.70.3000">
    <property type="match status" value="2"/>
</dbReference>
<evidence type="ECO:0000256" key="10">
    <source>
        <dbReference type="ARBA" id="ARBA00022741"/>
    </source>
</evidence>
<evidence type="ECO:0000256" key="12">
    <source>
        <dbReference type="ARBA" id="ARBA00023015"/>
    </source>
</evidence>
<dbReference type="InterPro" id="IPR002100">
    <property type="entry name" value="TF_MADSbox"/>
</dbReference>
<dbReference type="GO" id="GO:0006400">
    <property type="term" value="P:tRNA modification"/>
    <property type="evidence" value="ECO:0007669"/>
    <property type="project" value="InterPro"/>
</dbReference>
<evidence type="ECO:0000256" key="18">
    <source>
        <dbReference type="SAM" id="MobiDB-lite"/>
    </source>
</evidence>
<protein>
    <recommendedName>
        <fullName evidence="5">tRNA(His) guanylyltransferase</fullName>
        <ecNumber evidence="5">2.7.7.79</ecNumber>
    </recommendedName>
</protein>
<keyword evidence="7" id="KW-0819">tRNA processing</keyword>
<dbReference type="InterPro" id="IPR038469">
    <property type="entry name" value="tRNAHis_GuaTrfase_Thg1_sf"/>
</dbReference>
<dbReference type="GO" id="GO:0008193">
    <property type="term" value="F:tRNA guanylyltransferase activity"/>
    <property type="evidence" value="ECO:0007669"/>
    <property type="project" value="UniProtKB-EC"/>
</dbReference>
<dbReference type="InterPro" id="IPR024956">
    <property type="entry name" value="tRNAHis_GuaTrfase_cat"/>
</dbReference>
<dbReference type="PROSITE" id="PS50066">
    <property type="entry name" value="MADS_BOX_2"/>
    <property type="match status" value="1"/>
</dbReference>
<dbReference type="InterPro" id="IPR025845">
    <property type="entry name" value="Thg1_C_dom"/>
</dbReference>
<keyword evidence="6" id="KW-0808">Transferase</keyword>
<dbReference type="Pfam" id="PF14413">
    <property type="entry name" value="Thg1C"/>
    <property type="match status" value="2"/>
</dbReference>
<evidence type="ECO:0000256" key="8">
    <source>
        <dbReference type="ARBA" id="ARBA00022695"/>
    </source>
</evidence>
<gene>
    <name evidence="20" type="ORF">MTR67_019713</name>
</gene>
<sequence>MEKIENEAARYASFLEHRLSLYKLAGDLVQQHDVDIGIVLSSPTNKPCSFFHPTVEVVSQCLMNPNVELGDTTKLAATCVRNNVNEIEYKLAELKIREDVASKQRVILDQAKEMRKIGWWEDVEKLKTDELIPQVSTLNSRQSLSGQLLLSSRRRRNPQPAARYSPASGHSPQPLLSSRRSRASKAKAKLYGIDCWSLEIISLSVDIDLAELGRALSEAASLASQSKKQNHGRKLTAKTSSPVCADRVIDKKLPVIPCFYIYAEEEKFSKKDASVYSKNISSPIKDHESDPDTKEETWEVEDYEYDRALNADRVYLKFKKRVDAYPEQCFRPAAAQFSQASQPTARSPLLTGQWSQPAAAAQFSQESRLEVSDHLNSSTAHRHLNNHFQIYGWTQRTLDLRLNSVRQKQGTQKQEQTEILFQQFGINYKDLLQIFRQGSCAIKIKVDDIVKYREAGTPVKRPRKKAIIAHSENVATKRFWNNYTCLTEELGSLAEGINKIKPEYLRSFQFESRLMLSTWIVVRVDGCHFHRFCEDNGFQKPNDEQALKLMNSCAVSLLEMFKDIIFAYGMSDEYRGGQGNSFITILKFLVILTCSYDHHFSEIVSAVVSLFSSMYVMKWKEFFPEKEFKEPPYFDGRSVCYPSSEILRDYLAWRQVDCHINNQYNTCFWLLVKSGKSRTEAQSSLKGTQTQEKNELLAKFGIDYNALPIIFRMGSSVFRDRDEPTGNDRVVVEHCNIIETSFWKEHPRILDEEESLLTILRPHSNKMLRLS</sequence>
<dbReference type="Pfam" id="PF04446">
    <property type="entry name" value="Thg1"/>
    <property type="match status" value="1"/>
</dbReference>
<organism evidence="20 21">
    <name type="scientific">Solanum verrucosum</name>
    <dbReference type="NCBI Taxonomy" id="315347"/>
    <lineage>
        <taxon>Eukaryota</taxon>
        <taxon>Viridiplantae</taxon>
        <taxon>Streptophyta</taxon>
        <taxon>Embryophyta</taxon>
        <taxon>Tracheophyta</taxon>
        <taxon>Spermatophyta</taxon>
        <taxon>Magnoliopsida</taxon>
        <taxon>eudicotyledons</taxon>
        <taxon>Gunneridae</taxon>
        <taxon>Pentapetalae</taxon>
        <taxon>asterids</taxon>
        <taxon>lamiids</taxon>
        <taxon>Solanales</taxon>
        <taxon>Solanaceae</taxon>
        <taxon>Solanoideae</taxon>
        <taxon>Solaneae</taxon>
        <taxon>Solanum</taxon>
    </lineage>
</organism>
<keyword evidence="21" id="KW-1185">Reference proteome</keyword>
<dbReference type="SUPFAM" id="SSF55455">
    <property type="entry name" value="SRF-like"/>
    <property type="match status" value="1"/>
</dbReference>
<evidence type="ECO:0000256" key="14">
    <source>
        <dbReference type="ARBA" id="ARBA00023134"/>
    </source>
</evidence>
<dbReference type="AlphaFoldDB" id="A0AAF0QQ43"/>
<evidence type="ECO:0000256" key="6">
    <source>
        <dbReference type="ARBA" id="ARBA00022679"/>
    </source>
</evidence>